<reference evidence="4 5" key="1">
    <citation type="submission" date="2020-08" db="EMBL/GenBank/DDBJ databases">
        <title>Genomic Encyclopedia of Type Strains, Phase IV (KMG-V): Genome sequencing to study the core and pangenomes of soil and plant-associated prokaryotes.</title>
        <authorList>
            <person name="Whitman W."/>
        </authorList>
    </citation>
    <scope>NUCLEOTIDE SEQUENCE [LARGE SCALE GENOMIC DNA]</scope>
    <source>
        <strain evidence="4 5">MP601</strain>
    </source>
</reference>
<dbReference type="Pfam" id="PF08240">
    <property type="entry name" value="ADH_N"/>
    <property type="match status" value="1"/>
</dbReference>
<evidence type="ECO:0000259" key="3">
    <source>
        <dbReference type="SMART" id="SM00829"/>
    </source>
</evidence>
<gene>
    <name evidence="4" type="ORF">HDF22_001925</name>
</gene>
<dbReference type="GO" id="GO:0070402">
    <property type="term" value="F:NADPH binding"/>
    <property type="evidence" value="ECO:0007669"/>
    <property type="project" value="TreeGrafter"/>
</dbReference>
<organism evidence="4 5">
    <name type="scientific">Mucilaginibacter lappiensis</name>
    <dbReference type="NCBI Taxonomy" id="354630"/>
    <lineage>
        <taxon>Bacteria</taxon>
        <taxon>Pseudomonadati</taxon>
        <taxon>Bacteroidota</taxon>
        <taxon>Sphingobacteriia</taxon>
        <taxon>Sphingobacteriales</taxon>
        <taxon>Sphingobacteriaceae</taxon>
        <taxon>Mucilaginibacter</taxon>
    </lineage>
</organism>
<dbReference type="SMART" id="SM00829">
    <property type="entry name" value="PKS_ER"/>
    <property type="match status" value="1"/>
</dbReference>
<evidence type="ECO:0000256" key="2">
    <source>
        <dbReference type="ARBA" id="ARBA00023002"/>
    </source>
</evidence>
<dbReference type="SUPFAM" id="SSF50129">
    <property type="entry name" value="GroES-like"/>
    <property type="match status" value="1"/>
</dbReference>
<dbReference type="Pfam" id="PF13602">
    <property type="entry name" value="ADH_zinc_N_2"/>
    <property type="match status" value="1"/>
</dbReference>
<dbReference type="GO" id="GO:0003960">
    <property type="term" value="F:quinone reductase (NADPH) activity"/>
    <property type="evidence" value="ECO:0007669"/>
    <property type="project" value="UniProtKB-EC"/>
</dbReference>
<proteinExistence type="predicted"/>
<keyword evidence="1" id="KW-0521">NADP</keyword>
<dbReference type="PANTHER" id="PTHR48106:SF2">
    <property type="entry name" value="ZN2+-BINDING DEHYDROGENASE"/>
    <property type="match status" value="1"/>
</dbReference>
<keyword evidence="2 4" id="KW-0560">Oxidoreductase</keyword>
<dbReference type="PANTHER" id="PTHR48106">
    <property type="entry name" value="QUINONE OXIDOREDUCTASE PIG3-RELATED"/>
    <property type="match status" value="1"/>
</dbReference>
<evidence type="ECO:0000313" key="5">
    <source>
        <dbReference type="Proteomes" id="UP000548326"/>
    </source>
</evidence>
<evidence type="ECO:0000313" key="4">
    <source>
        <dbReference type="EMBL" id="MBB6127817.1"/>
    </source>
</evidence>
<protein>
    <submittedName>
        <fullName evidence="4">NADPH2:quinone reductase</fullName>
        <ecNumber evidence="4">1.6.5.5</ecNumber>
    </submittedName>
</protein>
<dbReference type="EMBL" id="JACHCA010000004">
    <property type="protein sequence ID" value="MBB6127817.1"/>
    <property type="molecule type" value="Genomic_DNA"/>
</dbReference>
<dbReference type="AlphaFoldDB" id="A0A841JAH1"/>
<evidence type="ECO:0000256" key="1">
    <source>
        <dbReference type="ARBA" id="ARBA00022857"/>
    </source>
</evidence>
<dbReference type="InterPro" id="IPR020843">
    <property type="entry name" value="ER"/>
</dbReference>
<name>A0A841JAH1_9SPHI</name>
<dbReference type="SUPFAM" id="SSF51735">
    <property type="entry name" value="NAD(P)-binding Rossmann-fold domains"/>
    <property type="match status" value="1"/>
</dbReference>
<sequence length="330" mass="35232">MKAIQFKEYGAYDTLKVVDLDTPELKEGQLLVKINIATVNPVDDTIRKGLIPQAKKPPMVLGNEAAGIIVKGNSEFAEGTRVIISPFSPDGLIRGIISDGTWQEYLALYPQEVIKTPNHVSDEEAATFPVAFFSAQASLNKGDFTSSKSVLALGAGGAVGNAAIQLSLAYGSPLVITTAGSSAKAATAKSAGIENVVDLSKETISEGVLRITGGKGVDLVIDSIGGNLTGEALHSLARNGILVTIGYSAGVQFIANITDFVWKGIQMRGQSLSGWFNAEEQKQIWNQLLPLLAERKIKPIVAKVFDIADVAEAQRYLMEERPFGKVLLKF</sequence>
<dbReference type="InterPro" id="IPR013154">
    <property type="entry name" value="ADH-like_N"/>
</dbReference>
<dbReference type="Gene3D" id="3.40.50.720">
    <property type="entry name" value="NAD(P)-binding Rossmann-like Domain"/>
    <property type="match status" value="1"/>
</dbReference>
<comment type="caution">
    <text evidence="4">The sequence shown here is derived from an EMBL/GenBank/DDBJ whole genome shotgun (WGS) entry which is preliminary data.</text>
</comment>
<dbReference type="Gene3D" id="3.90.180.10">
    <property type="entry name" value="Medium-chain alcohol dehydrogenases, catalytic domain"/>
    <property type="match status" value="1"/>
</dbReference>
<dbReference type="InterPro" id="IPR036291">
    <property type="entry name" value="NAD(P)-bd_dom_sf"/>
</dbReference>
<dbReference type="RefSeq" id="WP_183587104.1">
    <property type="nucleotide sequence ID" value="NZ_JACHCA010000004.1"/>
</dbReference>
<dbReference type="EC" id="1.6.5.5" evidence="4"/>
<accession>A0A841JAH1</accession>
<dbReference type="Proteomes" id="UP000548326">
    <property type="component" value="Unassembled WGS sequence"/>
</dbReference>
<feature type="domain" description="Enoyl reductase (ER)" evidence="3">
    <location>
        <begin position="10"/>
        <end position="328"/>
    </location>
</feature>
<dbReference type="InterPro" id="IPR011032">
    <property type="entry name" value="GroES-like_sf"/>
</dbReference>